<keyword evidence="3" id="KW-0813">Transport</keyword>
<name>A0A2N8L1C1_9BURK</name>
<keyword evidence="5 12" id="KW-0812">Transmembrane</keyword>
<comment type="catalytic activity">
    <reaction evidence="10">
        <text>Mg(2+)(in) = Mg(2+)(out)</text>
        <dbReference type="Rhea" id="RHEA:29827"/>
        <dbReference type="ChEBI" id="CHEBI:18420"/>
    </reaction>
</comment>
<dbReference type="RefSeq" id="WP_102769420.1">
    <property type="nucleotide sequence ID" value="NZ_POSP01000003.1"/>
</dbReference>
<evidence type="ECO:0000256" key="12">
    <source>
        <dbReference type="SAM" id="Phobius"/>
    </source>
</evidence>
<protein>
    <submittedName>
        <fullName evidence="13">Magnesium transporter CorA</fullName>
    </submittedName>
</protein>
<keyword evidence="4" id="KW-1003">Cell membrane</keyword>
<accession>A0A2N8L1C1</accession>
<evidence type="ECO:0000256" key="8">
    <source>
        <dbReference type="ARBA" id="ARBA00023065"/>
    </source>
</evidence>
<comment type="function">
    <text evidence="11">Mediates influx of magnesium ions. Alternates between open and closed states. Activated by low cytoplasmic Mg(2+) levels. Inactive when cytoplasmic Mg(2+) levels are high.</text>
</comment>
<evidence type="ECO:0000313" key="14">
    <source>
        <dbReference type="Proteomes" id="UP000235916"/>
    </source>
</evidence>
<dbReference type="Gene3D" id="1.20.58.340">
    <property type="entry name" value="Magnesium transport protein CorA, transmembrane region"/>
    <property type="match status" value="2"/>
</dbReference>
<dbReference type="GO" id="GO:0000287">
    <property type="term" value="F:magnesium ion binding"/>
    <property type="evidence" value="ECO:0007669"/>
    <property type="project" value="TreeGrafter"/>
</dbReference>
<comment type="similarity">
    <text evidence="2">Belongs to the CorA metal ion transporter (MIT) (TC 1.A.35) family.</text>
</comment>
<keyword evidence="9 12" id="KW-0472">Membrane</keyword>
<dbReference type="CDD" id="cd12822">
    <property type="entry name" value="TmCorA-like"/>
    <property type="match status" value="1"/>
</dbReference>
<evidence type="ECO:0000256" key="2">
    <source>
        <dbReference type="ARBA" id="ARBA00009765"/>
    </source>
</evidence>
<keyword evidence="14" id="KW-1185">Reference proteome</keyword>
<comment type="subcellular location">
    <subcellularLocation>
        <location evidence="1">Cell membrane</location>
        <topology evidence="1">Multi-pass membrane protein</topology>
    </subcellularLocation>
</comment>
<dbReference type="FunFam" id="1.20.58.340:FF:000004">
    <property type="entry name" value="Magnesium transport protein CorA"/>
    <property type="match status" value="1"/>
</dbReference>
<evidence type="ECO:0000256" key="11">
    <source>
        <dbReference type="ARBA" id="ARBA00045497"/>
    </source>
</evidence>
<evidence type="ECO:0000256" key="5">
    <source>
        <dbReference type="ARBA" id="ARBA00022692"/>
    </source>
</evidence>
<evidence type="ECO:0000256" key="9">
    <source>
        <dbReference type="ARBA" id="ARBA00023136"/>
    </source>
</evidence>
<proteinExistence type="inferred from homology"/>
<evidence type="ECO:0000256" key="3">
    <source>
        <dbReference type="ARBA" id="ARBA00022448"/>
    </source>
</evidence>
<evidence type="ECO:0000256" key="7">
    <source>
        <dbReference type="ARBA" id="ARBA00022989"/>
    </source>
</evidence>
<dbReference type="GO" id="GO:0015087">
    <property type="term" value="F:cobalt ion transmembrane transporter activity"/>
    <property type="evidence" value="ECO:0007669"/>
    <property type="project" value="TreeGrafter"/>
</dbReference>
<dbReference type="EMBL" id="POSP01000003">
    <property type="protein sequence ID" value="PND39505.1"/>
    <property type="molecule type" value="Genomic_DNA"/>
</dbReference>
<feature type="transmembrane region" description="Helical" evidence="12">
    <location>
        <begin position="304"/>
        <end position="323"/>
    </location>
</feature>
<dbReference type="InterPro" id="IPR045861">
    <property type="entry name" value="CorA_cytoplasmic_dom"/>
</dbReference>
<dbReference type="SUPFAM" id="SSF144083">
    <property type="entry name" value="Magnesium transport protein CorA, transmembrane region"/>
    <property type="match status" value="1"/>
</dbReference>
<evidence type="ECO:0000313" key="13">
    <source>
        <dbReference type="EMBL" id="PND39505.1"/>
    </source>
</evidence>
<dbReference type="Proteomes" id="UP000235916">
    <property type="component" value="Unassembled WGS sequence"/>
</dbReference>
<dbReference type="AlphaFoldDB" id="A0A2N8L1C1"/>
<dbReference type="InterPro" id="IPR002523">
    <property type="entry name" value="MgTranspt_CorA/ZnTranspt_ZntB"/>
</dbReference>
<dbReference type="InterPro" id="IPR045863">
    <property type="entry name" value="CorA_TM1_TM2"/>
</dbReference>
<dbReference type="GO" id="GO:0015095">
    <property type="term" value="F:magnesium ion transmembrane transporter activity"/>
    <property type="evidence" value="ECO:0007669"/>
    <property type="project" value="TreeGrafter"/>
</dbReference>
<evidence type="ECO:0000256" key="6">
    <source>
        <dbReference type="ARBA" id="ARBA00022842"/>
    </source>
</evidence>
<dbReference type="PANTHER" id="PTHR46494:SF1">
    <property type="entry name" value="CORA FAMILY METAL ION TRANSPORTER (EUROFUNG)"/>
    <property type="match status" value="1"/>
</dbReference>
<keyword evidence="7 12" id="KW-1133">Transmembrane helix</keyword>
<keyword evidence="6" id="KW-0460">Magnesium</keyword>
<evidence type="ECO:0000256" key="10">
    <source>
        <dbReference type="ARBA" id="ARBA00034269"/>
    </source>
</evidence>
<comment type="caution">
    <text evidence="13">The sequence shown here is derived from an EMBL/GenBank/DDBJ whole genome shotgun (WGS) entry which is preliminary data.</text>
</comment>
<gene>
    <name evidence="13" type="ORF">C1O66_19525</name>
</gene>
<dbReference type="PANTHER" id="PTHR46494">
    <property type="entry name" value="CORA FAMILY METAL ION TRANSPORTER (EUROFUNG)"/>
    <property type="match status" value="1"/>
</dbReference>
<reference evidence="13 14" key="1">
    <citation type="submission" date="2018-01" db="EMBL/GenBank/DDBJ databases">
        <title>Draft genome sequence of Paucibacter aquatile CR182 isolated from freshwater of the Nakdong River.</title>
        <authorList>
            <person name="Choi A."/>
            <person name="Chung E.J."/>
        </authorList>
    </citation>
    <scope>NUCLEOTIDE SEQUENCE [LARGE SCALE GENOMIC DNA]</scope>
    <source>
        <strain evidence="13 14">CR182</strain>
    </source>
</reference>
<dbReference type="SUPFAM" id="SSF143865">
    <property type="entry name" value="CorA soluble domain-like"/>
    <property type="match status" value="1"/>
</dbReference>
<keyword evidence="8" id="KW-0406">Ion transport</keyword>
<evidence type="ECO:0000256" key="1">
    <source>
        <dbReference type="ARBA" id="ARBA00004651"/>
    </source>
</evidence>
<sequence>MRLFHIHGDQFTELSQLPADLPGDGFLWLGYGRREFELQLGEIQQGLQRWGCGQLVDLHVSDLLNNQLPSHFDYTSWYDLLVFRRLAAAPGHEHLLADPEHGTLHSTHEALKAIDTSPVGFAVFDRVLLTVHPTDCLVRDYFASKMGALAEGRDLRGSARLPNSPAELMLRMVNHMVDSYLELRRLLTRQMTALQRTLMDANSHFEDWPLLLESRDALHRLEDTCEDQRSAIQEWIDVLDDWPSAEEPAAQRERELLRVRSRDVQEHIERVLAHVRRMESSSESAVQMHFSALGHRTNSIMRTLTVLTAIFLPLNLITGIFGMNFDGLPLIHKAAGFWVAFGLMLAVGLGLGLFFWRKRYLGTRHG</sequence>
<feature type="transmembrane region" description="Helical" evidence="12">
    <location>
        <begin position="335"/>
        <end position="356"/>
    </location>
</feature>
<dbReference type="GO" id="GO:0005886">
    <property type="term" value="C:plasma membrane"/>
    <property type="evidence" value="ECO:0007669"/>
    <property type="project" value="UniProtKB-SubCell"/>
</dbReference>
<dbReference type="Pfam" id="PF01544">
    <property type="entry name" value="CorA"/>
    <property type="match status" value="1"/>
</dbReference>
<dbReference type="OrthoDB" id="9803416at2"/>
<dbReference type="GO" id="GO:0050897">
    <property type="term" value="F:cobalt ion binding"/>
    <property type="evidence" value="ECO:0007669"/>
    <property type="project" value="TreeGrafter"/>
</dbReference>
<evidence type="ECO:0000256" key="4">
    <source>
        <dbReference type="ARBA" id="ARBA00022475"/>
    </source>
</evidence>
<organism evidence="13 14">
    <name type="scientific">Kinneretia aquatilis</name>
    <dbReference type="NCBI Taxonomy" id="2070761"/>
    <lineage>
        <taxon>Bacteria</taxon>
        <taxon>Pseudomonadati</taxon>
        <taxon>Pseudomonadota</taxon>
        <taxon>Betaproteobacteria</taxon>
        <taxon>Burkholderiales</taxon>
        <taxon>Sphaerotilaceae</taxon>
        <taxon>Roseateles</taxon>
    </lineage>
</organism>